<accession>A0ABW8L4L5</accession>
<evidence type="ECO:0000313" key="2">
    <source>
        <dbReference type="EMBL" id="MFK3999841.1"/>
    </source>
</evidence>
<reference evidence="2 3" key="1">
    <citation type="submission" date="2024-11" db="EMBL/GenBank/DDBJ databases">
        <title>The Natural Products Discovery Center: Release of the First 8490 Sequenced Strains for Exploring Actinobacteria Biosynthetic Diversity.</title>
        <authorList>
            <person name="Kalkreuter E."/>
            <person name="Kautsar S.A."/>
            <person name="Yang D."/>
            <person name="Bader C.D."/>
            <person name="Teijaro C.N."/>
            <person name="Fluegel L."/>
            <person name="Davis C.M."/>
            <person name="Simpson J.R."/>
            <person name="Lauterbach L."/>
            <person name="Steele A.D."/>
            <person name="Gui C."/>
            <person name="Meng S."/>
            <person name="Li G."/>
            <person name="Viehrig K."/>
            <person name="Ye F."/>
            <person name="Su P."/>
            <person name="Kiefer A.F."/>
            <person name="Nichols A."/>
            <person name="Cepeda A.J."/>
            <person name="Yan W."/>
            <person name="Fan B."/>
            <person name="Jiang Y."/>
            <person name="Adhikari A."/>
            <person name="Zheng C.-J."/>
            <person name="Schuster L."/>
            <person name="Cowan T.M."/>
            <person name="Smanski M.J."/>
            <person name="Chevrette M.G."/>
            <person name="De Carvalho L.P.S."/>
            <person name="Shen B."/>
        </authorList>
    </citation>
    <scope>NUCLEOTIDE SEQUENCE [LARGE SCALE GENOMIC DNA]</scope>
    <source>
        <strain evidence="2 3">NPDC077433</strain>
    </source>
</reference>
<evidence type="ECO:0000313" key="3">
    <source>
        <dbReference type="Proteomes" id="UP001620234"/>
    </source>
</evidence>
<protein>
    <submittedName>
        <fullName evidence="2">Uncharacterized protein</fullName>
    </submittedName>
</protein>
<name>A0ABW8L4L5_9GAMM</name>
<dbReference type="EMBL" id="JBJDPD010000001">
    <property type="protein sequence ID" value="MFK3999841.1"/>
    <property type="molecule type" value="Genomic_DNA"/>
</dbReference>
<keyword evidence="3" id="KW-1185">Reference proteome</keyword>
<dbReference type="Gene3D" id="3.30.50.20">
    <property type="entry name" value="prophage-derive protein ybcO"/>
    <property type="match status" value="1"/>
</dbReference>
<dbReference type="RefSeq" id="WP_404671686.1">
    <property type="nucleotide sequence ID" value="NZ_JBJDPD010000001.1"/>
</dbReference>
<feature type="compositionally biased region" description="Basic and acidic residues" evidence="1">
    <location>
        <begin position="12"/>
        <end position="21"/>
    </location>
</feature>
<dbReference type="Proteomes" id="UP001620234">
    <property type="component" value="Unassembled WGS sequence"/>
</dbReference>
<feature type="region of interest" description="Disordered" evidence="1">
    <location>
        <begin position="1"/>
        <end position="21"/>
    </location>
</feature>
<sequence length="77" mass="8894">MGPRSQAAHSNFSEHGKGRSIKADDKYTIPLCDADHKRFDQMLMGMDRNQSLEWFNRKIKFIDGVLSDIESDENCIF</sequence>
<comment type="caution">
    <text evidence="2">The sequence shown here is derived from an EMBL/GenBank/DDBJ whole genome shotgun (WGS) entry which is preliminary data.</text>
</comment>
<gene>
    <name evidence="2" type="ORF">ACI2I3_00640</name>
</gene>
<organism evidence="2 3">
    <name type="scientific">Psychrobacter namhaensis</name>
    <dbReference type="NCBI Taxonomy" id="292734"/>
    <lineage>
        <taxon>Bacteria</taxon>
        <taxon>Pseudomonadati</taxon>
        <taxon>Pseudomonadota</taxon>
        <taxon>Gammaproteobacteria</taxon>
        <taxon>Moraxellales</taxon>
        <taxon>Moraxellaceae</taxon>
        <taxon>Psychrobacter</taxon>
    </lineage>
</organism>
<proteinExistence type="predicted"/>
<evidence type="ECO:0000256" key="1">
    <source>
        <dbReference type="SAM" id="MobiDB-lite"/>
    </source>
</evidence>